<dbReference type="AlphaFoldDB" id="A0A168AQ58"/>
<dbReference type="CDD" id="cd12148">
    <property type="entry name" value="fungal_TF_MHR"/>
    <property type="match status" value="1"/>
</dbReference>
<protein>
    <submittedName>
        <fullName evidence="12">XlnR</fullName>
    </submittedName>
</protein>
<evidence type="ECO:0000256" key="9">
    <source>
        <dbReference type="SAM" id="MobiDB-lite"/>
    </source>
</evidence>
<evidence type="ECO:0000256" key="8">
    <source>
        <dbReference type="ARBA" id="ARBA00037990"/>
    </source>
</evidence>
<dbReference type="PANTHER" id="PTHR47663">
    <property type="entry name" value="XYLANOLYTIC TRANSCRIPTIONAL ACTIVATOR XLNR-RELATED"/>
    <property type="match status" value="1"/>
</dbReference>
<keyword evidence="13" id="KW-1185">Reference proteome</keyword>
<dbReference type="InterPro" id="IPR001138">
    <property type="entry name" value="Zn2Cys6_DnaBD"/>
</dbReference>
<keyword evidence="10" id="KW-0472">Membrane</keyword>
<feature type="compositionally biased region" description="Low complexity" evidence="9">
    <location>
        <begin position="75"/>
        <end position="86"/>
    </location>
</feature>
<evidence type="ECO:0000256" key="1">
    <source>
        <dbReference type="ARBA" id="ARBA00022723"/>
    </source>
</evidence>
<keyword evidence="7" id="KW-0539">Nucleus</keyword>
<dbReference type="PANTHER" id="PTHR47663:SF1">
    <property type="entry name" value="XYLANOLYTIC TRANSCRIPTIONAL ACTIVATOR XLNR-RELATED"/>
    <property type="match status" value="1"/>
</dbReference>
<dbReference type="SMART" id="SM00906">
    <property type="entry name" value="Fungal_trans"/>
    <property type="match status" value="1"/>
</dbReference>
<feature type="domain" description="Xylanolytic transcriptional activator regulatory" evidence="11">
    <location>
        <begin position="463"/>
        <end position="562"/>
    </location>
</feature>
<evidence type="ECO:0000313" key="12">
    <source>
        <dbReference type="EMBL" id="KZZ94198.1"/>
    </source>
</evidence>
<evidence type="ECO:0000256" key="6">
    <source>
        <dbReference type="ARBA" id="ARBA00023163"/>
    </source>
</evidence>
<keyword evidence="2" id="KW-0862">Zinc</keyword>
<dbReference type="Proteomes" id="UP000078544">
    <property type="component" value="Unassembled WGS sequence"/>
</dbReference>
<dbReference type="InterPro" id="IPR051439">
    <property type="entry name" value="XlnR/Xlr1"/>
</dbReference>
<reference evidence="12 13" key="1">
    <citation type="journal article" date="2016" name="Genome Biol. Evol.">
        <title>Divergent and convergent evolution of fungal pathogenicity.</title>
        <authorList>
            <person name="Shang Y."/>
            <person name="Xiao G."/>
            <person name="Zheng P."/>
            <person name="Cen K."/>
            <person name="Zhan S."/>
            <person name="Wang C."/>
        </authorList>
    </citation>
    <scope>NUCLEOTIDE SEQUENCE [LARGE SCALE GENOMIC DNA]</scope>
    <source>
        <strain evidence="12 13">RCEF 2490</strain>
    </source>
</reference>
<feature type="compositionally biased region" description="Polar residues" evidence="9">
    <location>
        <begin position="1"/>
        <end position="10"/>
    </location>
</feature>
<gene>
    <name evidence="12" type="ORF">AAL_05165</name>
</gene>
<keyword evidence="6" id="KW-0804">Transcription</keyword>
<dbReference type="Gene3D" id="4.10.240.10">
    <property type="entry name" value="Zn(2)-C6 fungal-type DNA-binding domain"/>
    <property type="match status" value="1"/>
</dbReference>
<dbReference type="CDD" id="cd00067">
    <property type="entry name" value="GAL4"/>
    <property type="match status" value="1"/>
</dbReference>
<evidence type="ECO:0000256" key="2">
    <source>
        <dbReference type="ARBA" id="ARBA00022833"/>
    </source>
</evidence>
<dbReference type="GO" id="GO:0008270">
    <property type="term" value="F:zinc ion binding"/>
    <property type="evidence" value="ECO:0007669"/>
    <property type="project" value="InterPro"/>
</dbReference>
<dbReference type="GO" id="GO:0003677">
    <property type="term" value="F:DNA binding"/>
    <property type="evidence" value="ECO:0007669"/>
    <property type="project" value="UniProtKB-KW"/>
</dbReference>
<feature type="compositionally biased region" description="Basic and acidic residues" evidence="9">
    <location>
        <begin position="18"/>
        <end position="35"/>
    </location>
</feature>
<dbReference type="OrthoDB" id="5365785at2759"/>
<dbReference type="GO" id="GO:0006351">
    <property type="term" value="P:DNA-templated transcription"/>
    <property type="evidence" value="ECO:0007669"/>
    <property type="project" value="InterPro"/>
</dbReference>
<comment type="caution">
    <text evidence="12">The sequence shown here is derived from an EMBL/GenBank/DDBJ whole genome shotgun (WGS) entry which is preliminary data.</text>
</comment>
<dbReference type="STRING" id="1081109.A0A168AQ58"/>
<sequence>MGVDSSSGSGRWNVEIMTSRDRNVSKDDPPNQTKCDGKHPCAHCLEFDLRCEYLRERKKRGKPSRKVLAERAAAEEATSASSPSGAKLDDEDLSDSTTFNTSVNECSQSHRSNSMSSGGPALLPNDCAGGNILLDLDFSSGQPAAALGQFDGVSSLTQVEHSRHIPERPDYAQPMAIGDFSDFAAATGRRVFQSENLVDVEEGDFPDRRQHDVRGFQGDSYSLIEPNQTDVSNSPWVRVSDSPLLGYHTYAPTSSGWQMPLISLPSPFQTQLKHNSLGDASLKYPVLLPLLPYIFDIISIELACDLLEFYFASSSSASQHPISPWILASVLRRQAILDLIQPRKCQPALLASMIWVAAQKSEALPLKASPLMRDKICERLLALIVRLLRPYIHNASSQVGTTVNTSVEPSLSGLGARLSDAMNFEAALGFNFDGASAFGQFDNLLTYVQMATVVSANEYTRVGLRWWNLAWSSARELKLGHEEPPGEHRPTIGHSDADMGDPSGHHKISDASLSATEEDREERRRAWWLVYLADRHLALCYNRPLFLLDVECEGLRQPLDDAIWQSGDFKSHSTNFSAFGTPLYRNTHNSSHPAAKTRFEFRSQSVFGHFLPLMTILGEIVNLQHARNHSRFGVAFGASLECSNRVSEIRNHLAIYEKSLQHGRLGNTQRLLPGDTQGLPSAHDGFETARSVRMFLDTTTETPRSGPGGKKKVGTQNQAALAYGDYIVHVLHILLEGKWDPIELLRDDDGWTTSADFTKTLRHAVAAAECINRILELDPGLQLMPSFFAVYLLQGSFILLLYAERFRLEPAAISACEATSRAFEASVTTLSNEYQLPMTHYKTLIPNSAHLVGYCEEH</sequence>
<feature type="region of interest" description="Disordered" evidence="9">
    <location>
        <begin position="1"/>
        <end position="35"/>
    </location>
</feature>
<evidence type="ECO:0000259" key="11">
    <source>
        <dbReference type="SMART" id="SM00906"/>
    </source>
</evidence>
<organism evidence="12 13">
    <name type="scientific">Moelleriella libera RCEF 2490</name>
    <dbReference type="NCBI Taxonomy" id="1081109"/>
    <lineage>
        <taxon>Eukaryota</taxon>
        <taxon>Fungi</taxon>
        <taxon>Dikarya</taxon>
        <taxon>Ascomycota</taxon>
        <taxon>Pezizomycotina</taxon>
        <taxon>Sordariomycetes</taxon>
        <taxon>Hypocreomycetidae</taxon>
        <taxon>Hypocreales</taxon>
        <taxon>Clavicipitaceae</taxon>
        <taxon>Moelleriella</taxon>
    </lineage>
</organism>
<keyword evidence="5" id="KW-0010">Activator</keyword>
<keyword evidence="10" id="KW-1133">Transmembrane helix</keyword>
<keyword evidence="10" id="KW-0812">Transmembrane</keyword>
<comment type="similarity">
    <text evidence="8">Belongs to the xlnR/xlr1 family.</text>
</comment>
<feature type="compositionally biased region" description="Basic and acidic residues" evidence="9">
    <location>
        <begin position="480"/>
        <end position="490"/>
    </location>
</feature>
<proteinExistence type="inferred from homology"/>
<dbReference type="EMBL" id="AZGY01000011">
    <property type="protein sequence ID" value="KZZ94198.1"/>
    <property type="molecule type" value="Genomic_DNA"/>
</dbReference>
<feature type="transmembrane region" description="Helical" evidence="10">
    <location>
        <begin position="783"/>
        <end position="803"/>
    </location>
</feature>
<dbReference type="Pfam" id="PF04082">
    <property type="entry name" value="Fungal_trans"/>
    <property type="match status" value="1"/>
</dbReference>
<evidence type="ECO:0000256" key="5">
    <source>
        <dbReference type="ARBA" id="ARBA00023159"/>
    </source>
</evidence>
<evidence type="ECO:0000256" key="7">
    <source>
        <dbReference type="ARBA" id="ARBA00023242"/>
    </source>
</evidence>
<keyword evidence="1" id="KW-0479">Metal-binding</keyword>
<dbReference type="GO" id="GO:0000981">
    <property type="term" value="F:DNA-binding transcription factor activity, RNA polymerase II-specific"/>
    <property type="evidence" value="ECO:0007669"/>
    <property type="project" value="InterPro"/>
</dbReference>
<name>A0A168AQ58_9HYPO</name>
<feature type="region of interest" description="Disordered" evidence="9">
    <location>
        <begin position="480"/>
        <end position="517"/>
    </location>
</feature>
<keyword evidence="3" id="KW-0805">Transcription regulation</keyword>
<evidence type="ECO:0000256" key="10">
    <source>
        <dbReference type="SAM" id="Phobius"/>
    </source>
</evidence>
<evidence type="ECO:0000256" key="4">
    <source>
        <dbReference type="ARBA" id="ARBA00023125"/>
    </source>
</evidence>
<evidence type="ECO:0000256" key="3">
    <source>
        <dbReference type="ARBA" id="ARBA00023015"/>
    </source>
</evidence>
<accession>A0A168AQ58</accession>
<feature type="region of interest" description="Disordered" evidence="9">
    <location>
        <begin position="60"/>
        <end position="118"/>
    </location>
</feature>
<dbReference type="InterPro" id="IPR007219">
    <property type="entry name" value="XnlR_reg_dom"/>
</dbReference>
<evidence type="ECO:0000313" key="13">
    <source>
        <dbReference type="Proteomes" id="UP000078544"/>
    </source>
</evidence>
<dbReference type="Pfam" id="PF00172">
    <property type="entry name" value="Zn_clus"/>
    <property type="match status" value="1"/>
</dbReference>
<keyword evidence="4" id="KW-0238">DNA-binding</keyword>
<dbReference type="InterPro" id="IPR036864">
    <property type="entry name" value="Zn2-C6_fun-type_DNA-bd_sf"/>
</dbReference>
<feature type="compositionally biased region" description="Polar residues" evidence="9">
    <location>
        <begin position="95"/>
        <end position="117"/>
    </location>
</feature>